<reference evidence="2" key="1">
    <citation type="submission" date="2023-04" db="EMBL/GenBank/DDBJ databases">
        <title>Candida boidinii NBRC 10035.</title>
        <authorList>
            <person name="Ichikawa N."/>
            <person name="Sato H."/>
            <person name="Tonouchi N."/>
        </authorList>
    </citation>
    <scope>NUCLEOTIDE SEQUENCE</scope>
    <source>
        <strain evidence="2">NBRC 10035</strain>
    </source>
</reference>
<accession>A0A9W6WB40</accession>
<evidence type="ECO:0000313" key="3">
    <source>
        <dbReference type="Proteomes" id="UP001165120"/>
    </source>
</evidence>
<proteinExistence type="predicted"/>
<organism evidence="2 3">
    <name type="scientific">Candida boidinii</name>
    <name type="common">Yeast</name>
    <dbReference type="NCBI Taxonomy" id="5477"/>
    <lineage>
        <taxon>Eukaryota</taxon>
        <taxon>Fungi</taxon>
        <taxon>Dikarya</taxon>
        <taxon>Ascomycota</taxon>
        <taxon>Saccharomycotina</taxon>
        <taxon>Pichiomycetes</taxon>
        <taxon>Pichiales</taxon>
        <taxon>Pichiaceae</taxon>
        <taxon>Ogataea</taxon>
        <taxon>Ogataea/Candida clade</taxon>
    </lineage>
</organism>
<feature type="compositionally biased region" description="Basic and acidic residues" evidence="1">
    <location>
        <begin position="100"/>
        <end position="116"/>
    </location>
</feature>
<dbReference type="Proteomes" id="UP001165120">
    <property type="component" value="Unassembled WGS sequence"/>
</dbReference>
<name>A0A9W6WB40_CANBO</name>
<feature type="compositionally biased region" description="Basic and acidic residues" evidence="1">
    <location>
        <begin position="68"/>
        <end position="85"/>
    </location>
</feature>
<dbReference type="AlphaFoldDB" id="A0A9W6WB40"/>
<protein>
    <submittedName>
        <fullName evidence="2">Unnamed protein product</fullName>
    </submittedName>
</protein>
<gene>
    <name evidence="2" type="ORF">Cboi02_000410800</name>
</gene>
<evidence type="ECO:0000313" key="2">
    <source>
        <dbReference type="EMBL" id="GME73603.1"/>
    </source>
</evidence>
<dbReference type="EMBL" id="BSXN01001565">
    <property type="protein sequence ID" value="GME73603.1"/>
    <property type="molecule type" value="Genomic_DNA"/>
</dbReference>
<comment type="caution">
    <text evidence="2">The sequence shown here is derived from an EMBL/GenBank/DDBJ whole genome shotgun (WGS) entry which is preliminary data.</text>
</comment>
<sequence length="169" mass="19507">MGRGKWQWKWKWKWELWGGVAREISVRRHQSEKTSDWLTLRKGRKSHAITLKSTPVWHWSGGTAGTEGRPKSRVAEEDPAQKKSEGIQARNAMGGGKPRPRPDKPRLVKPRPRQDRASTQWPLAGQRSGWIELTRTNKYPDSRMPQHYSYAVMQFEKGGYLDSSTLIES</sequence>
<keyword evidence="3" id="KW-1185">Reference proteome</keyword>
<evidence type="ECO:0000256" key="1">
    <source>
        <dbReference type="SAM" id="MobiDB-lite"/>
    </source>
</evidence>
<feature type="region of interest" description="Disordered" evidence="1">
    <location>
        <begin position="56"/>
        <end position="127"/>
    </location>
</feature>